<name>A0ACD5GNE7_9CYAN</name>
<evidence type="ECO:0000313" key="1">
    <source>
        <dbReference type="EMBL" id="XPM62412.1"/>
    </source>
</evidence>
<protein>
    <submittedName>
        <fullName evidence="1">AMP-binding protein</fullName>
    </submittedName>
</protein>
<proteinExistence type="predicted"/>
<evidence type="ECO:0000313" key="2">
    <source>
        <dbReference type="Proteomes" id="UP000095472"/>
    </source>
</evidence>
<sequence length="521" mass="57100">MRQFSSIRYQLYPDAIAIIDRHSRQTSFSRLNQAAIHTASNLSAAGIQAGDAVLVFQPMSAELYIILIALFRLGAIALFLDPSAGKTHIERCCQLYRAKALIATPKAHFLRLISPAIRQIPLKFCVSPFCSLFRPTPATGDIYPATFETPALLTFTSGSTGYPKAAMRTHGFLLTQHQVLENHLQLQPGKVDLTTLPIFVLANLASGVTSLIPNVNLRQPGNINAAKVISQIQTYQPQSGVASPAFWERLAEACQQDGLILPSFRQIFSGGAPVFVSLIRRLQAIAPQAEVIAVYGSTEAEPIAERVSPRTLPDNASLGLCVGKPIPEIALKILRNQWGTPLSYSTPEAFDRDCLPSGEVGEIVVSGSHVLSGYLQGKGDSETKFDVSKQRWHRTGDLGYLDTEGQLWLLGRCSACIVDDEGILYPFAVEAIARQFSQVRHAAVISHQGKRLLCLELQSPLPDLAILHRALDWAKLSEIQILSKIPVDKRHNAKIDYPALQQILAQNSKYLAEVLLGFLVK</sequence>
<gene>
    <name evidence="1" type="ORF">BH720_022075</name>
</gene>
<dbReference type="Proteomes" id="UP000095472">
    <property type="component" value="Chromosome"/>
</dbReference>
<accession>A0ACD5GNE7</accession>
<reference evidence="1 2" key="1">
    <citation type="journal article" date="2016" name="Genome Announc.">
        <title>Draft Genome Sequence of the Thermotolerant Cyanobacterium Desertifilum sp. IPPAS B-1220.</title>
        <authorList>
            <person name="Mironov K.S."/>
            <person name="Sinetova M.A."/>
            <person name="Bolatkhan K."/>
            <person name="Zayadan B.K."/>
            <person name="Ustinova V.V."/>
            <person name="Kupriyanova E.V."/>
            <person name="Skrypnik A.N."/>
            <person name="Gogoleva N.E."/>
            <person name="Gogolev Y.V."/>
            <person name="Los D.A."/>
        </authorList>
    </citation>
    <scope>NUCLEOTIDE SEQUENCE [LARGE SCALE GENOMIC DNA]</scope>
    <source>
        <strain evidence="1 2">IPPAS B-1220</strain>
    </source>
</reference>
<keyword evidence="2" id="KW-1185">Reference proteome</keyword>
<dbReference type="EMBL" id="CP182909">
    <property type="protein sequence ID" value="XPM62412.1"/>
    <property type="molecule type" value="Genomic_DNA"/>
</dbReference>
<organism evidence="1 2">
    <name type="scientific">Desertifilum tharense IPPAS B-1220</name>
    <dbReference type="NCBI Taxonomy" id="1781255"/>
    <lineage>
        <taxon>Bacteria</taxon>
        <taxon>Bacillati</taxon>
        <taxon>Cyanobacteriota</taxon>
        <taxon>Cyanophyceae</taxon>
        <taxon>Desertifilales</taxon>
        <taxon>Desertifilaceae</taxon>
        <taxon>Desertifilum</taxon>
    </lineage>
</organism>